<dbReference type="InterPro" id="IPR056164">
    <property type="entry name" value="Beta-prop_ELP1_1st"/>
</dbReference>
<evidence type="ECO:0000256" key="8">
    <source>
        <dbReference type="SAM" id="MobiDB-lite"/>
    </source>
</evidence>
<dbReference type="InterPro" id="IPR015943">
    <property type="entry name" value="WD40/YVTN_repeat-like_dom_sf"/>
</dbReference>
<sequence>MEENTNSTINMPTDSYTIPSPKPTLSTQKIERRVSGKSWKRPKTATRRSQLPRNLRKSWDDRLKERQEKEAMKLLEQKLKDEVASEKKRKREIALKRKQALEEKERLEKLASFMKSLTLLSQFTASFGNSNPRLKNIRHTVNPENGDIYLVRFSESKFELVKCSLVQTQNFEVSSIIFFPNGGSSNDLDEIVKELKFLVDIQSICVAFGNGDIVLVHLDATQDGEEMVEVVGYIESGIRCMEWSPDEELVIFVTGNDTILEMTKDFDVITEFPINVEELGEAVSISVGWGKKETQFHGSEGKTAAQKVVDTSNFTRSEDDDFHPRVSWCGDGSMFCCSVIDHNKGKGLRVIRVYNREGILQSTSEPVDNLEHILSWRPAGNLIASSQKSIDKHEICFFEKNGLRHGEFSLREIKKHKIIEILWNCDSTVLAIWLEREILNDVSSCVQLWYMNNYHWYLKQEILPPSTESITSISWDPEIALILHYTTDSSYFRLEFSWDNLFANTISANNAATVAVIDGCSIYLTPFRIMNIPPPMFASSIQLDSPAVHVSFSPNNGGNDFAVLKANQEISFFEWPEVMNTPPKPPKLLGIIHMDKIESPYKGSIRQIAWINKTTLFCLHCHSNNQSDSITQIIVEFDDNGQIQKKLFESTTHFTNFLRRLHYNPTYGIIFCETNEGSIHKVIIDHNDPNNTEHFFVSKTPIVSLPEVCNWIGTVQVESEKNKKTFVVGLSEHNKLYVNERLITADCTSFFIHNDFIIFTTLSHVVRFLPLHANLLDLKVLDNVIQPYDETIRRVERGSKIVCAAYYDVFLVLQMPRGNLETIYPRALVLASVRDFLNKNEDVTMTMYPQIENGSKSSFSSNSHDVSTKVNTVCDAVRAVLESMDTKTYLQSIITSYVRKTPPYLESALNLLAKLKG</sequence>
<dbReference type="EMBL" id="CAJVQA010007828">
    <property type="protein sequence ID" value="CAG8662503.1"/>
    <property type="molecule type" value="Genomic_DNA"/>
</dbReference>
<dbReference type="GO" id="GO:0000049">
    <property type="term" value="F:tRNA binding"/>
    <property type="evidence" value="ECO:0007669"/>
    <property type="project" value="TreeGrafter"/>
</dbReference>
<comment type="subcellular location">
    <subcellularLocation>
        <location evidence="1">Cytoplasm</location>
    </subcellularLocation>
</comment>
<dbReference type="Pfam" id="PF23797">
    <property type="entry name" value="Beta-prop_ELP1_2nd"/>
    <property type="match status" value="1"/>
</dbReference>
<protein>
    <recommendedName>
        <fullName evidence="6">Elongator complex protein 1</fullName>
    </recommendedName>
</protein>
<dbReference type="InterPro" id="IPR056165">
    <property type="entry name" value="Beta-prop_ELP1_2nd"/>
</dbReference>
<feature type="coiled-coil region" evidence="7">
    <location>
        <begin position="84"/>
        <end position="117"/>
    </location>
</feature>
<reference evidence="12" key="1">
    <citation type="submission" date="2021-06" db="EMBL/GenBank/DDBJ databases">
        <authorList>
            <person name="Kallberg Y."/>
            <person name="Tangrot J."/>
            <person name="Rosling A."/>
        </authorList>
    </citation>
    <scope>NUCLEOTIDE SEQUENCE</scope>
    <source>
        <strain evidence="12">FL966</strain>
    </source>
</reference>
<comment type="similarity">
    <text evidence="3">Belongs to the ELP1/IKA1 family.</text>
</comment>
<dbReference type="GO" id="GO:0002926">
    <property type="term" value="P:tRNA wobble base 5-methoxycarbonylmethyl-2-thiouridinylation"/>
    <property type="evidence" value="ECO:0007669"/>
    <property type="project" value="TreeGrafter"/>
</dbReference>
<dbReference type="GO" id="GO:0033588">
    <property type="term" value="C:elongator holoenzyme complex"/>
    <property type="evidence" value="ECO:0007669"/>
    <property type="project" value="InterPro"/>
</dbReference>
<proteinExistence type="inferred from homology"/>
<dbReference type="PANTHER" id="PTHR12747">
    <property type="entry name" value="ELONGATOR COMPLEX PROTEIN 1"/>
    <property type="match status" value="1"/>
</dbReference>
<keyword evidence="5" id="KW-0819">tRNA processing</keyword>
<feature type="domain" description="ELP1 N-terminal second beta-propeller" evidence="10">
    <location>
        <begin position="516"/>
        <end position="802"/>
    </location>
</feature>
<evidence type="ECO:0000256" key="6">
    <source>
        <dbReference type="ARBA" id="ARBA00029535"/>
    </source>
</evidence>
<dbReference type="Proteomes" id="UP000789759">
    <property type="component" value="Unassembled WGS sequence"/>
</dbReference>
<evidence type="ECO:0000259" key="9">
    <source>
        <dbReference type="Pfam" id="PF04762"/>
    </source>
</evidence>
<evidence type="ECO:0000313" key="13">
    <source>
        <dbReference type="Proteomes" id="UP000789759"/>
    </source>
</evidence>
<dbReference type="OrthoDB" id="40048at2759"/>
<name>A0A9N9H7F9_9GLOM</name>
<dbReference type="GO" id="GO:0005829">
    <property type="term" value="C:cytosol"/>
    <property type="evidence" value="ECO:0007669"/>
    <property type="project" value="TreeGrafter"/>
</dbReference>
<feature type="compositionally biased region" description="Polar residues" evidence="8">
    <location>
        <begin position="1"/>
        <end position="28"/>
    </location>
</feature>
<comment type="caution">
    <text evidence="12">The sequence shown here is derived from an EMBL/GenBank/DDBJ whole genome shotgun (WGS) entry which is preliminary data.</text>
</comment>
<accession>A0A9N9H7F9</accession>
<evidence type="ECO:0000256" key="3">
    <source>
        <dbReference type="ARBA" id="ARBA00006086"/>
    </source>
</evidence>
<feature type="region of interest" description="Disordered" evidence="8">
    <location>
        <begin position="1"/>
        <end position="60"/>
    </location>
</feature>
<dbReference type="Pfam" id="PF04762">
    <property type="entry name" value="Beta-prop_ELP1_1st"/>
    <property type="match status" value="1"/>
</dbReference>
<dbReference type="GO" id="GO:0005730">
    <property type="term" value="C:nucleolus"/>
    <property type="evidence" value="ECO:0007669"/>
    <property type="project" value="UniProtKB-SubCell"/>
</dbReference>
<dbReference type="Pfam" id="PF23925">
    <property type="entry name" value="A-sol_ELP1"/>
    <property type="match status" value="1"/>
</dbReference>
<dbReference type="SUPFAM" id="SSF82171">
    <property type="entry name" value="DPP6 N-terminal domain-like"/>
    <property type="match status" value="1"/>
</dbReference>
<comment type="pathway">
    <text evidence="2">tRNA modification; 5-methoxycarbonylmethyl-2-thiouridine-tRNA biosynthesis.</text>
</comment>
<evidence type="ECO:0000259" key="10">
    <source>
        <dbReference type="Pfam" id="PF23797"/>
    </source>
</evidence>
<dbReference type="AlphaFoldDB" id="A0A9N9H7F9"/>
<evidence type="ECO:0000256" key="1">
    <source>
        <dbReference type="ARBA" id="ARBA00004496"/>
    </source>
</evidence>
<evidence type="ECO:0000259" key="11">
    <source>
        <dbReference type="Pfam" id="PF23925"/>
    </source>
</evidence>
<evidence type="ECO:0000256" key="2">
    <source>
        <dbReference type="ARBA" id="ARBA00005043"/>
    </source>
</evidence>
<dbReference type="InterPro" id="IPR056167">
    <property type="entry name" value="A-sol_ELP1"/>
</dbReference>
<gene>
    <name evidence="12" type="ORF">CPELLU_LOCUS9869</name>
</gene>
<organism evidence="12 13">
    <name type="scientific">Cetraspora pellucida</name>
    <dbReference type="NCBI Taxonomy" id="1433469"/>
    <lineage>
        <taxon>Eukaryota</taxon>
        <taxon>Fungi</taxon>
        <taxon>Fungi incertae sedis</taxon>
        <taxon>Mucoromycota</taxon>
        <taxon>Glomeromycotina</taxon>
        <taxon>Glomeromycetes</taxon>
        <taxon>Diversisporales</taxon>
        <taxon>Gigasporaceae</taxon>
        <taxon>Cetraspora</taxon>
    </lineage>
</organism>
<evidence type="ECO:0000256" key="7">
    <source>
        <dbReference type="SAM" id="Coils"/>
    </source>
</evidence>
<keyword evidence="7" id="KW-0175">Coiled coil</keyword>
<feature type="domain" description="ELP1 first N-terminal beta-propeller" evidence="9">
    <location>
        <begin position="114"/>
        <end position="478"/>
    </location>
</feature>
<dbReference type="Gene3D" id="2.130.10.10">
    <property type="entry name" value="YVTN repeat-like/Quinoprotein amine dehydrogenase"/>
    <property type="match status" value="1"/>
</dbReference>
<dbReference type="GO" id="GO:0006364">
    <property type="term" value="P:rRNA processing"/>
    <property type="evidence" value="ECO:0007669"/>
    <property type="project" value="UniProtKB-KW"/>
</dbReference>
<evidence type="ECO:0000256" key="4">
    <source>
        <dbReference type="ARBA" id="ARBA00022490"/>
    </source>
</evidence>
<dbReference type="InterPro" id="IPR006849">
    <property type="entry name" value="Elp1"/>
</dbReference>
<feature type="domain" description="ELP1 alpha-solenoid" evidence="11">
    <location>
        <begin position="839"/>
        <end position="916"/>
    </location>
</feature>
<keyword evidence="4" id="KW-0963">Cytoplasm</keyword>
<dbReference type="PANTHER" id="PTHR12747:SF0">
    <property type="entry name" value="ELONGATOR COMPLEX PROTEIN 1"/>
    <property type="match status" value="1"/>
</dbReference>
<evidence type="ECO:0000256" key="5">
    <source>
        <dbReference type="ARBA" id="ARBA00022694"/>
    </source>
</evidence>
<evidence type="ECO:0000313" key="12">
    <source>
        <dbReference type="EMBL" id="CAG8662503.1"/>
    </source>
</evidence>
<keyword evidence="13" id="KW-1185">Reference proteome</keyword>